<evidence type="ECO:0000313" key="14">
    <source>
        <dbReference type="EnsemblPlants" id="ORUFI11G06790.2"/>
    </source>
</evidence>
<comment type="similarity">
    <text evidence="1">Belongs to the disease resistance NB-LRR family.</text>
</comment>
<dbReference type="InterPro" id="IPR027417">
    <property type="entry name" value="P-loop_NTPase"/>
</dbReference>
<dbReference type="Gene3D" id="1.20.5.4130">
    <property type="match status" value="1"/>
</dbReference>
<keyword evidence="6" id="KW-0067">ATP-binding</keyword>
<feature type="domain" description="Disease resistance protein winged helix" evidence="11">
    <location>
        <begin position="427"/>
        <end position="478"/>
    </location>
</feature>
<dbReference type="Proteomes" id="UP000008022">
    <property type="component" value="Unassembled WGS sequence"/>
</dbReference>
<dbReference type="Pfam" id="PF23598">
    <property type="entry name" value="LRR_14"/>
    <property type="match status" value="3"/>
</dbReference>
<evidence type="ECO:0000259" key="12">
    <source>
        <dbReference type="Pfam" id="PF23598"/>
    </source>
</evidence>
<evidence type="ECO:0000256" key="5">
    <source>
        <dbReference type="ARBA" id="ARBA00022821"/>
    </source>
</evidence>
<dbReference type="InterPro" id="IPR058922">
    <property type="entry name" value="WHD_DRP"/>
</dbReference>
<keyword evidence="5" id="KW-0611">Plant defense</keyword>
<proteinExistence type="inferred from homology"/>
<dbReference type="GO" id="GO:0005524">
    <property type="term" value="F:ATP binding"/>
    <property type="evidence" value="ECO:0007669"/>
    <property type="project" value="UniProtKB-KW"/>
</dbReference>
<keyword evidence="15" id="KW-1185">Reference proteome</keyword>
<evidence type="ECO:0000256" key="3">
    <source>
        <dbReference type="ARBA" id="ARBA00022737"/>
    </source>
</evidence>
<dbReference type="Pfam" id="PF25019">
    <property type="entry name" value="LRR_R13L1-DRL21"/>
    <property type="match status" value="1"/>
</dbReference>
<dbReference type="Gene3D" id="3.40.50.300">
    <property type="entry name" value="P-loop containing nucleotide triphosphate hydrolases"/>
    <property type="match status" value="1"/>
</dbReference>
<keyword evidence="4" id="KW-0547">Nucleotide-binding</keyword>
<feature type="compositionally biased region" description="Basic and acidic residues" evidence="8">
    <location>
        <begin position="483"/>
        <end position="501"/>
    </location>
</feature>
<accession>A0A0E0R5S2</accession>
<feature type="domain" description="NB-ARC" evidence="9">
    <location>
        <begin position="172"/>
        <end position="339"/>
    </location>
</feature>
<reference evidence="14" key="2">
    <citation type="submission" date="2015-06" db="UniProtKB">
        <authorList>
            <consortium name="EnsemblPlants"/>
        </authorList>
    </citation>
    <scope>IDENTIFICATION</scope>
</reference>
<evidence type="ECO:0000313" key="15">
    <source>
        <dbReference type="Proteomes" id="UP000008022"/>
    </source>
</evidence>
<dbReference type="OMA" id="DMWENDQ"/>
<keyword evidence="2" id="KW-0433">Leucine-rich repeat</keyword>
<evidence type="ECO:0000256" key="1">
    <source>
        <dbReference type="ARBA" id="ARBA00008894"/>
    </source>
</evidence>
<dbReference type="InterPro" id="IPR055414">
    <property type="entry name" value="LRR_R13L4/SHOC2-like"/>
</dbReference>
<dbReference type="Pfam" id="PF23559">
    <property type="entry name" value="WHD_DRP"/>
    <property type="match status" value="1"/>
</dbReference>
<name>A0A0E0R5S2_ORYRU</name>
<feature type="region of interest" description="Disordered" evidence="8">
    <location>
        <begin position="480"/>
        <end position="514"/>
    </location>
</feature>
<keyword evidence="7" id="KW-0175">Coiled coil</keyword>
<dbReference type="Gene3D" id="1.10.10.10">
    <property type="entry name" value="Winged helix-like DNA-binding domain superfamily/Winged helix DNA-binding domain"/>
    <property type="match status" value="1"/>
</dbReference>
<dbReference type="PANTHER" id="PTHR36766">
    <property type="entry name" value="PLANT BROAD-SPECTRUM MILDEW RESISTANCE PROTEIN RPW8"/>
    <property type="match status" value="1"/>
</dbReference>
<feature type="region of interest" description="Disordered" evidence="8">
    <location>
        <begin position="575"/>
        <end position="692"/>
    </location>
</feature>
<organism evidence="14 15">
    <name type="scientific">Oryza rufipogon</name>
    <name type="common">Brownbeard rice</name>
    <name type="synonym">Asian wild rice</name>
    <dbReference type="NCBI Taxonomy" id="4529"/>
    <lineage>
        <taxon>Eukaryota</taxon>
        <taxon>Viridiplantae</taxon>
        <taxon>Streptophyta</taxon>
        <taxon>Embryophyta</taxon>
        <taxon>Tracheophyta</taxon>
        <taxon>Spermatophyta</taxon>
        <taxon>Magnoliopsida</taxon>
        <taxon>Liliopsida</taxon>
        <taxon>Poales</taxon>
        <taxon>Poaceae</taxon>
        <taxon>BOP clade</taxon>
        <taxon>Oryzoideae</taxon>
        <taxon>Oryzeae</taxon>
        <taxon>Oryzinae</taxon>
        <taxon>Oryza</taxon>
    </lineage>
</organism>
<dbReference type="SMART" id="SM00367">
    <property type="entry name" value="LRR_CC"/>
    <property type="match status" value="4"/>
</dbReference>
<evidence type="ECO:0000256" key="7">
    <source>
        <dbReference type="ARBA" id="ARBA00023054"/>
    </source>
</evidence>
<dbReference type="CDD" id="cd14798">
    <property type="entry name" value="RX-CC_like"/>
    <property type="match status" value="1"/>
</dbReference>
<dbReference type="GO" id="GO:0043531">
    <property type="term" value="F:ADP binding"/>
    <property type="evidence" value="ECO:0007669"/>
    <property type="project" value="InterPro"/>
</dbReference>
<dbReference type="SMART" id="SM00369">
    <property type="entry name" value="LRR_TYP"/>
    <property type="match status" value="5"/>
</dbReference>
<feature type="region of interest" description="Disordered" evidence="8">
    <location>
        <begin position="717"/>
        <end position="763"/>
    </location>
</feature>
<dbReference type="PRINTS" id="PR00364">
    <property type="entry name" value="DISEASERSIST"/>
</dbReference>
<dbReference type="SUPFAM" id="SSF52047">
    <property type="entry name" value="RNI-like"/>
    <property type="match status" value="1"/>
</dbReference>
<reference evidence="15" key="1">
    <citation type="submission" date="2013-06" db="EMBL/GenBank/DDBJ databases">
        <authorList>
            <person name="Zhao Q."/>
        </authorList>
    </citation>
    <scope>NUCLEOTIDE SEQUENCE</scope>
    <source>
        <strain evidence="15">cv. W1943</strain>
    </source>
</reference>
<evidence type="ECO:0000256" key="2">
    <source>
        <dbReference type="ARBA" id="ARBA00022614"/>
    </source>
</evidence>
<dbReference type="eggNOG" id="KOG4658">
    <property type="taxonomic scope" value="Eukaryota"/>
</dbReference>
<dbReference type="PANTHER" id="PTHR36766:SF73">
    <property type="entry name" value="NB-ARC DOMAIN-CONTAINING PROTEIN"/>
    <property type="match status" value="1"/>
</dbReference>
<evidence type="ECO:0000259" key="11">
    <source>
        <dbReference type="Pfam" id="PF23559"/>
    </source>
</evidence>
<dbReference type="STRING" id="4529.A0A0E0R5S2"/>
<sequence length="1647" mass="185177">MAVAEVGGMLASAVLKVATQKLGAAIAGRVMLQWNFDKDLEGMKATLESVDAVLRDAERRSIRDAAVRLWLRRLKDAAYDISDMLDDLENITSKSDAGKLGCVMIPNLTIAHKITLANKMKTISDELKEITNQHLSFRFTEDSSYKEHRVTDKRETSSKVEEALVVGRTAEKRIIISSLSKRMTEETVILPIYGIGGIGKTTLAKLVFNASKFRDYSKVWIYVSQTFDLNKISNSIISQVSESESQLTEREMINRRLDELLSGRKILIVLDDLWERDQFQLDDLKTMLKVGRGSRVIAIVTTRDKDIAEKICTTEPYKLEPLTDDMCWKIIKEKSVFEARDDKEQLENIGREIASKCGGVALAAKSLGYTLQPMKFDEWVSVRNNDIWKASTFECTSLPYHNVLASLRLSCSNMPPNLRLCFAYCAIFPKGHIIVKDQIIHQWNALGFIEQSDIFSTRQLGEAYVRQLLGLCFLQQTKAPSTHRSDREKSKASKEVNNDRSRCRRPPKTGLGFHPKWREFTRQHLQGGNDTHRRRCHRSWKTRQGFRLRLPQEDIAPHSAQLQVYTATWHVKHQRGPSALTADRLDHQHGRTKNSTTKRLHGRPGSRQPREGRRPGRPEGELRAVGRGSKDIGVIHVSSEDLRASRDNPNNCGNHLQLHHTTSVERGALGRTAEQLKGRKYGGRGDDGHRSPLLLMPRRQREEERVGKEREKMVVAGDWSGRSLRRDPPAGLKSRRPTETAGADEGRPTRRPGRRPAAATTRVHNEDSTFLTMHDLVHDFARSILFDAVLDSGKKINIGVSSCRYGMLRDCSKPLELVTPSPAKIRALHFLGCGKIELHGVAFSSASCLRVLDLSGCSILRLPASIGQLKQLRYLNAPGMKNRMIPKCITKLSKLNFLSLCRSRAISALPESIGEIEGLMHLDLSGCSRLKELPKSFGKLRRLVHLNLSNCSRVKDVSEYICGLTNLEYLNLSVCRKIGFLPRTLGSLTELKYLNLSGCFGIKELPKSFQQLKNLVHLDLSCCNCVKDLSEALDGLAKLQYLNLSYCHHYGNQFRLRGLPEVIGNLTSLRHLHLSGFLDNIFGNQSGVMDKLLEIGYLNLSTFQGNIFQQLPPGQSHSFIECISALSNLEHLNLSNNVSLYSVPESLGNLRRLHTLDLTGCIGLLWLPESISKIQSLKYVLMKDLLRLKSTLSCFNNGPILLPNFVVQAVDKKSSNLGQLLDANPAELDISSLENVKSTKEAEGIKLSGKRNIVKLKFDWTIGTKRYVEDMEVLRELVPPSTVKYFELRGYHSTSFPTWLMGIAHCLPNLVKIKIVDLSKCSILPLGQLPNLKQLVLGRMKSITKIDADFCGGARAFPQLKTFDIYSMERLQEWNTTYSCGEDGVTEFMFPNLQWLSISDCPNLVVKPLPPRVTWWEIEGGESVISSWGGSVHTGTSSSSCSVTNLVVKFCTLPLSQWSLLHHLPALRHLTIHWCADLTSSPEIIQDLHSLKSLSLDGNEQAELPDWLGDLPSLQELKITMYPALTELQEKIRQLMSLQSLTLSSCQMLTSLGEWFGSLTSLQELHISHCQRLNSFPEGMQYLTSLLSLHLSYCESISALPEWLGNLTSLKTLQIWECRGIKSLPESIEQLTMLEHLEISGCPELKQ</sequence>
<evidence type="ECO:0000259" key="9">
    <source>
        <dbReference type="Pfam" id="PF00931"/>
    </source>
</evidence>
<dbReference type="Pfam" id="PF00931">
    <property type="entry name" value="NB-ARC"/>
    <property type="match status" value="1"/>
</dbReference>
<protein>
    <submittedName>
        <fullName evidence="14">Uncharacterized protein</fullName>
    </submittedName>
</protein>
<feature type="domain" description="Disease resistance R13L4/SHOC-2-like LRR" evidence="12">
    <location>
        <begin position="1456"/>
        <end position="1593"/>
    </location>
</feature>
<evidence type="ECO:0000259" key="10">
    <source>
        <dbReference type="Pfam" id="PF18052"/>
    </source>
</evidence>
<dbReference type="InterPro" id="IPR002182">
    <property type="entry name" value="NB-ARC"/>
</dbReference>
<evidence type="ECO:0000256" key="4">
    <source>
        <dbReference type="ARBA" id="ARBA00022741"/>
    </source>
</evidence>
<dbReference type="InterPro" id="IPR038005">
    <property type="entry name" value="RX-like_CC"/>
</dbReference>
<evidence type="ECO:0000259" key="13">
    <source>
        <dbReference type="Pfam" id="PF25019"/>
    </source>
</evidence>
<dbReference type="InterPro" id="IPR003591">
    <property type="entry name" value="Leu-rich_rpt_typical-subtyp"/>
</dbReference>
<feature type="domain" description="Disease resistance N-terminal" evidence="10">
    <location>
        <begin position="14"/>
        <end position="89"/>
    </location>
</feature>
<dbReference type="InterPro" id="IPR041118">
    <property type="entry name" value="Rx_N"/>
</dbReference>
<dbReference type="InterPro" id="IPR032675">
    <property type="entry name" value="LRR_dom_sf"/>
</dbReference>
<dbReference type="GO" id="GO:0051707">
    <property type="term" value="P:response to other organism"/>
    <property type="evidence" value="ECO:0007669"/>
    <property type="project" value="UniProtKB-ARBA"/>
</dbReference>
<dbReference type="Gramene" id="ORUFI11G06790.2">
    <property type="protein sequence ID" value="ORUFI11G06790.2"/>
    <property type="gene ID" value="ORUFI11G06790"/>
</dbReference>
<evidence type="ECO:0000256" key="6">
    <source>
        <dbReference type="ARBA" id="ARBA00022840"/>
    </source>
</evidence>
<dbReference type="GO" id="GO:0006952">
    <property type="term" value="P:defense response"/>
    <property type="evidence" value="ECO:0007669"/>
    <property type="project" value="UniProtKB-KW"/>
</dbReference>
<feature type="compositionally biased region" description="Basic residues" evidence="8">
    <location>
        <begin position="590"/>
        <end position="604"/>
    </location>
</feature>
<keyword evidence="3" id="KW-0677">Repeat</keyword>
<evidence type="ECO:0000256" key="8">
    <source>
        <dbReference type="SAM" id="MobiDB-lite"/>
    </source>
</evidence>
<dbReference type="Gene3D" id="1.10.8.430">
    <property type="entry name" value="Helical domain of apoptotic protease-activating factors"/>
    <property type="match status" value="1"/>
</dbReference>
<dbReference type="InterPro" id="IPR056789">
    <property type="entry name" value="LRR_R13L1-DRL21"/>
</dbReference>
<dbReference type="EnsemblPlants" id="ORUFI11G06790.2">
    <property type="protein sequence ID" value="ORUFI11G06790.2"/>
    <property type="gene ID" value="ORUFI11G06790"/>
</dbReference>
<feature type="compositionally biased region" description="Basic and acidic residues" evidence="8">
    <location>
        <begin position="608"/>
        <end position="630"/>
    </location>
</feature>
<dbReference type="Pfam" id="PF18052">
    <property type="entry name" value="Rx_N"/>
    <property type="match status" value="1"/>
</dbReference>
<feature type="domain" description="Disease resistance R13L4/SHOC-2-like LRR" evidence="12">
    <location>
        <begin position="825"/>
        <end position="974"/>
    </location>
</feature>
<feature type="domain" description="R13L1/DRL21-like LRR repeat region" evidence="13">
    <location>
        <begin position="1225"/>
        <end position="1340"/>
    </location>
</feature>
<dbReference type="SUPFAM" id="SSF52540">
    <property type="entry name" value="P-loop containing nucleoside triphosphate hydrolases"/>
    <property type="match status" value="1"/>
</dbReference>
<dbReference type="InterPro" id="IPR036388">
    <property type="entry name" value="WH-like_DNA-bd_sf"/>
</dbReference>
<dbReference type="InterPro" id="IPR042197">
    <property type="entry name" value="Apaf_helical"/>
</dbReference>
<dbReference type="Gene3D" id="3.80.10.10">
    <property type="entry name" value="Ribonuclease Inhibitor"/>
    <property type="match status" value="4"/>
</dbReference>
<dbReference type="InterPro" id="IPR006553">
    <property type="entry name" value="Leu-rich_rpt_Cys-con_subtyp"/>
</dbReference>
<feature type="domain" description="Disease resistance R13L4/SHOC-2-like LRR" evidence="12">
    <location>
        <begin position="984"/>
        <end position="1076"/>
    </location>
</feature>
<dbReference type="SUPFAM" id="SSF52058">
    <property type="entry name" value="L domain-like"/>
    <property type="match status" value="2"/>
</dbReference>